<dbReference type="SUPFAM" id="SSF161098">
    <property type="entry name" value="MetI-like"/>
    <property type="match status" value="1"/>
</dbReference>
<keyword evidence="4 7" id="KW-0812">Transmembrane</keyword>
<comment type="subcellular location">
    <subcellularLocation>
        <location evidence="1 7">Cell membrane</location>
        <topology evidence="1 7">Multi-pass membrane protein</topology>
    </subcellularLocation>
</comment>
<gene>
    <name evidence="9" type="ordered locus">Adeh_3121</name>
</gene>
<dbReference type="InterPro" id="IPR035906">
    <property type="entry name" value="MetI-like_sf"/>
</dbReference>
<dbReference type="GO" id="GO:0055085">
    <property type="term" value="P:transmembrane transport"/>
    <property type="evidence" value="ECO:0007669"/>
    <property type="project" value="InterPro"/>
</dbReference>
<evidence type="ECO:0000256" key="4">
    <source>
        <dbReference type="ARBA" id="ARBA00022692"/>
    </source>
</evidence>
<evidence type="ECO:0000256" key="5">
    <source>
        <dbReference type="ARBA" id="ARBA00022989"/>
    </source>
</evidence>
<dbReference type="Pfam" id="PF00528">
    <property type="entry name" value="BPD_transp_1"/>
    <property type="match status" value="1"/>
</dbReference>
<reference evidence="9 10" key="1">
    <citation type="submission" date="2006-01" db="EMBL/GenBank/DDBJ databases">
        <title>Complete sequence of Anaeromyxobacter dehalogenans 2CP-C.</title>
        <authorList>
            <consortium name="US DOE Joint Genome Institute"/>
            <person name="Copeland A."/>
            <person name="Lucas S."/>
            <person name="Lapidus A."/>
            <person name="Barry K."/>
            <person name="Detter J.C."/>
            <person name="Glavina T."/>
            <person name="Hammon N."/>
            <person name="Israni S."/>
            <person name="Pitluck S."/>
            <person name="Brettin T."/>
            <person name="Bruce D."/>
            <person name="Han C."/>
            <person name="Tapia R."/>
            <person name="Gilna P."/>
            <person name="Kiss H."/>
            <person name="Schmutz J."/>
            <person name="Larimer F."/>
            <person name="Land M."/>
            <person name="Kyrpides N."/>
            <person name="Anderson I."/>
            <person name="Sanford R.A."/>
            <person name="Ritalahti K.M."/>
            <person name="Thomas H.S."/>
            <person name="Kirby J.R."/>
            <person name="Zhulin I.B."/>
            <person name="Loeffler F.E."/>
            <person name="Richardson P."/>
        </authorList>
    </citation>
    <scope>NUCLEOTIDE SEQUENCE [LARGE SCALE GENOMIC DNA]</scope>
    <source>
        <strain evidence="9 10">2CP-C</strain>
    </source>
</reference>
<keyword evidence="3" id="KW-1003">Cell membrane</keyword>
<feature type="transmembrane region" description="Helical" evidence="7">
    <location>
        <begin position="290"/>
        <end position="311"/>
    </location>
</feature>
<accession>Q2IE81</accession>
<feature type="domain" description="ABC transmembrane type-1" evidence="8">
    <location>
        <begin position="91"/>
        <end position="307"/>
    </location>
</feature>
<evidence type="ECO:0000313" key="10">
    <source>
        <dbReference type="Proteomes" id="UP000001935"/>
    </source>
</evidence>
<feature type="transmembrane region" description="Helical" evidence="7">
    <location>
        <begin position="95"/>
        <end position="116"/>
    </location>
</feature>
<dbReference type="InterPro" id="IPR000515">
    <property type="entry name" value="MetI-like"/>
</dbReference>
<dbReference type="HOGENOM" id="CLU_016047_0_3_7"/>
<comment type="similarity">
    <text evidence="7">Belongs to the binding-protein-dependent transport system permease family.</text>
</comment>
<evidence type="ECO:0000259" key="8">
    <source>
        <dbReference type="PROSITE" id="PS50928"/>
    </source>
</evidence>
<dbReference type="eggNOG" id="COG1175">
    <property type="taxonomic scope" value="Bacteria"/>
</dbReference>
<keyword evidence="6 7" id="KW-0472">Membrane</keyword>
<dbReference type="Proteomes" id="UP000001935">
    <property type="component" value="Chromosome"/>
</dbReference>
<dbReference type="CDD" id="cd06261">
    <property type="entry name" value="TM_PBP2"/>
    <property type="match status" value="1"/>
</dbReference>
<feature type="transmembrane region" description="Helical" evidence="7">
    <location>
        <begin position="31"/>
        <end position="58"/>
    </location>
</feature>
<proteinExistence type="inferred from homology"/>
<name>Q2IE81_ANADE</name>
<dbReference type="PANTHER" id="PTHR43005:SF1">
    <property type="entry name" value="SPERMIDINE_PUTRESCINE TRANSPORT SYSTEM PERMEASE PROTEIN"/>
    <property type="match status" value="1"/>
</dbReference>
<keyword evidence="2 7" id="KW-0813">Transport</keyword>
<dbReference type="STRING" id="290397.Adeh_3121"/>
<dbReference type="AlphaFoldDB" id="Q2IE81"/>
<evidence type="ECO:0000313" key="9">
    <source>
        <dbReference type="EMBL" id="ABC82890.1"/>
    </source>
</evidence>
<feature type="transmembrane region" description="Helical" evidence="7">
    <location>
        <begin position="128"/>
        <end position="148"/>
    </location>
</feature>
<organism evidence="9 10">
    <name type="scientific">Anaeromyxobacter dehalogenans (strain 2CP-C)</name>
    <dbReference type="NCBI Taxonomy" id="290397"/>
    <lineage>
        <taxon>Bacteria</taxon>
        <taxon>Pseudomonadati</taxon>
        <taxon>Myxococcota</taxon>
        <taxon>Myxococcia</taxon>
        <taxon>Myxococcales</taxon>
        <taxon>Cystobacterineae</taxon>
        <taxon>Anaeromyxobacteraceae</taxon>
        <taxon>Anaeromyxobacter</taxon>
    </lineage>
</organism>
<dbReference type="Gene3D" id="1.10.3720.10">
    <property type="entry name" value="MetI-like"/>
    <property type="match status" value="1"/>
</dbReference>
<feature type="transmembrane region" description="Helical" evidence="7">
    <location>
        <begin position="238"/>
        <end position="260"/>
    </location>
</feature>
<sequence length="317" mass="34516">MAVTPADAARRPAAKALRDVPRRRGPSSATWLGVAMFSPAVIYILALVGLPLVLAFLYSVSDVTVGSEGWRFVGLDNFRSVMRSPAFRRSLLDSFVFTISTQVIVLVCATALSLALKERFRGRAAVRFLILLPWVAPISLGAIGWKWLLDSIYSVVSWVLARLHLVNAFDPPMWLGEPTLAMGSVIAVHSWRMIPFATVIMLAGLTSIPKEIPEAAAVDGAGFWRTHFEITLPMMRPIINVAVLFGVVFTFTDMTVVYILTRGGPYDTTQVLPSLAFFTGVLGSDLAEGAAISVFLVPILVAVAFLMLRVAHRAEVT</sequence>
<dbReference type="PROSITE" id="PS50928">
    <property type="entry name" value="ABC_TM1"/>
    <property type="match status" value="1"/>
</dbReference>
<evidence type="ECO:0000256" key="3">
    <source>
        <dbReference type="ARBA" id="ARBA00022475"/>
    </source>
</evidence>
<keyword evidence="5 7" id="KW-1133">Transmembrane helix</keyword>
<dbReference type="GO" id="GO:0005886">
    <property type="term" value="C:plasma membrane"/>
    <property type="evidence" value="ECO:0007669"/>
    <property type="project" value="UniProtKB-SubCell"/>
</dbReference>
<feature type="transmembrane region" description="Helical" evidence="7">
    <location>
        <begin position="180"/>
        <end position="203"/>
    </location>
</feature>
<evidence type="ECO:0000256" key="6">
    <source>
        <dbReference type="ARBA" id="ARBA00023136"/>
    </source>
</evidence>
<dbReference type="PANTHER" id="PTHR43005">
    <property type="entry name" value="BLR7065 PROTEIN"/>
    <property type="match status" value="1"/>
</dbReference>
<dbReference type="EMBL" id="CP000251">
    <property type="protein sequence ID" value="ABC82890.1"/>
    <property type="molecule type" value="Genomic_DNA"/>
</dbReference>
<evidence type="ECO:0000256" key="1">
    <source>
        <dbReference type="ARBA" id="ARBA00004651"/>
    </source>
</evidence>
<protein>
    <submittedName>
        <fullName evidence="9">Carbohydrate ABC transporter membrane protein 1, CUT1 family</fullName>
    </submittedName>
</protein>
<dbReference type="KEGG" id="ade:Adeh_3121"/>
<evidence type="ECO:0000256" key="7">
    <source>
        <dbReference type="RuleBase" id="RU363032"/>
    </source>
</evidence>
<evidence type="ECO:0000256" key="2">
    <source>
        <dbReference type="ARBA" id="ARBA00022448"/>
    </source>
</evidence>